<dbReference type="RefSeq" id="WP_209900810.1">
    <property type="nucleotide sequence ID" value="NZ_BAAAJW010000002.1"/>
</dbReference>
<dbReference type="Pfam" id="PF11716">
    <property type="entry name" value="MDMPI_N"/>
    <property type="match status" value="1"/>
</dbReference>
<comment type="caution">
    <text evidence="2">The sequence shown here is derived from an EMBL/GenBank/DDBJ whole genome shotgun (WGS) entry which is preliminary data.</text>
</comment>
<sequence>MAEPRDLRPAADAMASVLTGVPEDALSRPTPSSDYLVGDLIEHIDGLSTGLQASARKEPVPEEELRDGDAAQLRPDWRERFPAQLTELARAWAEPTAWEGETLQGGVPLLASAAGMFVLDELIVHGWELARSTEQPFSAREDDVLSLIRFLSSLPPIEEVEGLFAPPVPVPEAAPPLDRLIGLTGRDPAWPGTTARH</sequence>
<dbReference type="Proteomes" id="UP001519290">
    <property type="component" value="Unassembled WGS sequence"/>
</dbReference>
<dbReference type="Gene3D" id="1.20.120.450">
    <property type="entry name" value="dinb family like domain"/>
    <property type="match status" value="1"/>
</dbReference>
<feature type="domain" description="Mycothiol-dependent maleylpyruvate isomerase metal-binding" evidence="1">
    <location>
        <begin position="7"/>
        <end position="130"/>
    </location>
</feature>
<accession>A0ABS4WZK4</accession>
<organism evidence="2 3">
    <name type="scientific">Brachybacterium sacelli</name>
    <dbReference type="NCBI Taxonomy" id="173364"/>
    <lineage>
        <taxon>Bacteria</taxon>
        <taxon>Bacillati</taxon>
        <taxon>Actinomycetota</taxon>
        <taxon>Actinomycetes</taxon>
        <taxon>Micrococcales</taxon>
        <taxon>Dermabacteraceae</taxon>
        <taxon>Brachybacterium</taxon>
    </lineage>
</organism>
<dbReference type="NCBIfam" id="TIGR03086">
    <property type="entry name" value="TIGR03086 family metal-binding protein"/>
    <property type="match status" value="1"/>
</dbReference>
<keyword evidence="3" id="KW-1185">Reference proteome</keyword>
<dbReference type="NCBIfam" id="TIGR03083">
    <property type="entry name" value="maleylpyruvate isomerase family mycothiol-dependent enzyme"/>
    <property type="match status" value="1"/>
</dbReference>
<proteinExistence type="predicted"/>
<protein>
    <submittedName>
        <fullName evidence="2">Uncharacterized protein (TIGR03086 family)</fullName>
    </submittedName>
</protein>
<dbReference type="SUPFAM" id="SSF109854">
    <property type="entry name" value="DinB/YfiT-like putative metalloenzymes"/>
    <property type="match status" value="1"/>
</dbReference>
<name>A0ABS4WZK4_9MICO</name>
<evidence type="ECO:0000259" key="1">
    <source>
        <dbReference type="Pfam" id="PF11716"/>
    </source>
</evidence>
<dbReference type="InterPro" id="IPR017517">
    <property type="entry name" value="Maleyloyr_isom"/>
</dbReference>
<evidence type="ECO:0000313" key="2">
    <source>
        <dbReference type="EMBL" id="MBP2381556.1"/>
    </source>
</evidence>
<gene>
    <name evidence="2" type="ORF">JOF43_001513</name>
</gene>
<dbReference type="EMBL" id="JAGIOD010000001">
    <property type="protein sequence ID" value="MBP2381556.1"/>
    <property type="molecule type" value="Genomic_DNA"/>
</dbReference>
<dbReference type="InterPro" id="IPR034660">
    <property type="entry name" value="DinB/YfiT-like"/>
</dbReference>
<evidence type="ECO:0000313" key="3">
    <source>
        <dbReference type="Proteomes" id="UP001519290"/>
    </source>
</evidence>
<dbReference type="InterPro" id="IPR017520">
    <property type="entry name" value="CHP03086"/>
</dbReference>
<reference evidence="2 3" key="1">
    <citation type="submission" date="2021-03" db="EMBL/GenBank/DDBJ databases">
        <title>Sequencing the genomes of 1000 actinobacteria strains.</title>
        <authorList>
            <person name="Klenk H.-P."/>
        </authorList>
    </citation>
    <scope>NUCLEOTIDE SEQUENCE [LARGE SCALE GENOMIC DNA]</scope>
    <source>
        <strain evidence="2 3">DSM 14566</strain>
    </source>
</reference>
<dbReference type="InterPro" id="IPR024344">
    <property type="entry name" value="MDMPI_metal-binding"/>
</dbReference>